<dbReference type="AlphaFoldDB" id="A0A7S7L593"/>
<feature type="transmembrane region" description="Helical" evidence="1">
    <location>
        <begin position="41"/>
        <end position="65"/>
    </location>
</feature>
<keyword evidence="1" id="KW-0812">Transmembrane</keyword>
<feature type="transmembrane region" description="Helical" evidence="1">
    <location>
        <begin position="85"/>
        <end position="105"/>
    </location>
</feature>
<accession>A0A7S7L593</accession>
<evidence type="ECO:0000313" key="3">
    <source>
        <dbReference type="Proteomes" id="UP000180175"/>
    </source>
</evidence>
<feature type="transmembrane region" description="Helical" evidence="1">
    <location>
        <begin position="12"/>
        <end position="34"/>
    </location>
</feature>
<organism evidence="2 3">
    <name type="scientific">Anaerobacillus isosaccharinicus</name>
    <dbReference type="NCBI Taxonomy" id="1532552"/>
    <lineage>
        <taxon>Bacteria</taxon>
        <taxon>Bacillati</taxon>
        <taxon>Bacillota</taxon>
        <taxon>Bacilli</taxon>
        <taxon>Bacillales</taxon>
        <taxon>Bacillaceae</taxon>
        <taxon>Anaerobacillus</taxon>
    </lineage>
</organism>
<dbReference type="Proteomes" id="UP000180175">
    <property type="component" value="Chromosome"/>
</dbReference>
<protein>
    <submittedName>
        <fullName evidence="2">Uncharacterized protein</fullName>
    </submittedName>
</protein>
<reference evidence="2 3" key="2">
    <citation type="journal article" date="2019" name="Int. J. Syst. Evol. Microbiol.">
        <title>Anaerobacillus isosaccharinicus sp. nov., an alkaliphilic bacterium which degrades isosaccharinic acid.</title>
        <authorList>
            <person name="Bassil N.M."/>
            <person name="Lloyd J.R."/>
        </authorList>
    </citation>
    <scope>NUCLEOTIDE SEQUENCE [LARGE SCALE GENOMIC DNA]</scope>
    <source>
        <strain evidence="2 3">NB2006</strain>
    </source>
</reference>
<sequence length="114" mass="13591">MLVNNLDPGYVWSFMSMLVLIFSMPVVVVVFYYLRNRFKKDYYWVVISLLIILIMFIISLGISSWFSMEYHLSTSEKLIKTLIEIWTEILRFIIFGLIMAGVYVFSRKKENKEP</sequence>
<proteinExistence type="predicted"/>
<name>A0A7S7L593_9BACI</name>
<dbReference type="RefSeq" id="WP_182081041.1">
    <property type="nucleotide sequence ID" value="NZ_CP063356.2"/>
</dbReference>
<dbReference type="KEGG" id="aia:AWH56_018150"/>
<dbReference type="EMBL" id="CP063356">
    <property type="protein sequence ID" value="QOY34632.1"/>
    <property type="molecule type" value="Genomic_DNA"/>
</dbReference>
<keyword evidence="1" id="KW-0472">Membrane</keyword>
<gene>
    <name evidence="2" type="ORF">AWH56_018150</name>
</gene>
<keyword evidence="3" id="KW-1185">Reference proteome</keyword>
<reference evidence="2 3" key="1">
    <citation type="journal article" date="2017" name="Genome Announc.">
        <title>Draft Genome Sequences of Four Alkaliphilic Bacteria Belonging to the Anaerobacillus Genus.</title>
        <authorList>
            <person name="Bassil N.M."/>
            <person name="Lloyd J.R."/>
        </authorList>
    </citation>
    <scope>NUCLEOTIDE SEQUENCE [LARGE SCALE GENOMIC DNA]</scope>
    <source>
        <strain evidence="2 3">NB2006</strain>
    </source>
</reference>
<evidence type="ECO:0000256" key="1">
    <source>
        <dbReference type="SAM" id="Phobius"/>
    </source>
</evidence>
<keyword evidence="1" id="KW-1133">Transmembrane helix</keyword>
<evidence type="ECO:0000313" key="2">
    <source>
        <dbReference type="EMBL" id="QOY34632.1"/>
    </source>
</evidence>